<dbReference type="InterPro" id="IPR013154">
    <property type="entry name" value="ADH-like_N"/>
</dbReference>
<keyword evidence="2" id="KW-0862">Zinc</keyword>
<dbReference type="Gene3D" id="3.40.50.720">
    <property type="entry name" value="NAD(P)-binding Rossmann-like Domain"/>
    <property type="match status" value="1"/>
</dbReference>
<evidence type="ECO:0000256" key="2">
    <source>
        <dbReference type="RuleBase" id="RU364000"/>
    </source>
</evidence>
<comment type="similarity">
    <text evidence="2">Belongs to the zinc-containing alcohol dehydrogenase family. Quinone oxidoreductase subfamily.</text>
</comment>
<feature type="domain" description="Enoyl reductase (ER)" evidence="3">
    <location>
        <begin position="17"/>
        <end position="333"/>
    </location>
</feature>
<dbReference type="SUPFAM" id="SSF51735">
    <property type="entry name" value="NAD(P)-binding Rossmann-fold domains"/>
    <property type="match status" value="1"/>
</dbReference>
<comment type="caution">
    <text evidence="4">The sequence shown here is derived from an EMBL/GenBank/DDBJ whole genome shotgun (WGS) entry which is preliminary data.</text>
</comment>
<sequence length="335" mass="35079">MSIPATHSAIVSTEPGSVDADSSFVQIERETPSPTGFDILVRVNAVSVNPVDTKVRTSFDASDGPKILGFDAVGEVVAVGSDAQVYVPGDRVFYAGSIARDGSNAEFQLVDERIVGHAPSSLSSADAAAVPLTAITAWESLFVRLGLGKNSTGTLLVMGAAGGTGSMIIQLARALTSLTVVAAASRGESRDWAVDMGAHHVVDRHALVDEVGALAPDGVEYVFSPFSEGNVDAYAAVMAVHGQVVAIDDPVGLDLMPLKAKSQTWHWELMFTVPLSLPESTSQRDILDTVSRMIDEGALRTTATTTLAPLDVDTLRDAHRRVESGGTIGKVVVAQ</sequence>
<dbReference type="InterPro" id="IPR036291">
    <property type="entry name" value="NAD(P)-bd_dom_sf"/>
</dbReference>
<accession>A0ABS2KP85</accession>
<dbReference type="Pfam" id="PF13602">
    <property type="entry name" value="ADH_zinc_N_2"/>
    <property type="match status" value="1"/>
</dbReference>
<dbReference type="InterPro" id="IPR011032">
    <property type="entry name" value="GroES-like_sf"/>
</dbReference>
<keyword evidence="2" id="KW-0560">Oxidoreductase</keyword>
<dbReference type="SUPFAM" id="SSF50129">
    <property type="entry name" value="GroES-like"/>
    <property type="match status" value="1"/>
</dbReference>
<dbReference type="CDD" id="cd08252">
    <property type="entry name" value="AL_MDR"/>
    <property type="match status" value="1"/>
</dbReference>
<dbReference type="RefSeq" id="WP_204866391.1">
    <property type="nucleotide sequence ID" value="NZ_JAFBBK010000001.1"/>
</dbReference>
<evidence type="ECO:0000256" key="1">
    <source>
        <dbReference type="ARBA" id="ARBA00022857"/>
    </source>
</evidence>
<dbReference type="EMBL" id="JAFBBK010000001">
    <property type="protein sequence ID" value="MBM7413698.1"/>
    <property type="molecule type" value="Genomic_DNA"/>
</dbReference>
<protein>
    <recommendedName>
        <fullName evidence="2">Zinc-type alcohol dehydrogenase-like protein</fullName>
    </recommendedName>
</protein>
<dbReference type="Gene3D" id="3.90.180.10">
    <property type="entry name" value="Medium-chain alcohol dehydrogenases, catalytic domain"/>
    <property type="match status" value="1"/>
</dbReference>
<dbReference type="PANTHER" id="PTHR44154:SF1">
    <property type="entry name" value="QUINONE OXIDOREDUCTASE"/>
    <property type="match status" value="1"/>
</dbReference>
<reference evidence="4 5" key="1">
    <citation type="submission" date="2021-01" db="EMBL/GenBank/DDBJ databases">
        <title>Genomics of switchgrass bacterial isolates.</title>
        <authorList>
            <person name="Shade A."/>
        </authorList>
    </citation>
    <scope>NUCLEOTIDE SEQUENCE [LARGE SCALE GENOMIC DNA]</scope>
    <source>
        <strain evidence="4 5">PvP111</strain>
    </source>
</reference>
<evidence type="ECO:0000313" key="5">
    <source>
        <dbReference type="Proteomes" id="UP000703038"/>
    </source>
</evidence>
<keyword evidence="1" id="KW-0521">NADP</keyword>
<evidence type="ECO:0000313" key="4">
    <source>
        <dbReference type="EMBL" id="MBM7413698.1"/>
    </source>
</evidence>
<dbReference type="InterPro" id="IPR020843">
    <property type="entry name" value="ER"/>
</dbReference>
<proteinExistence type="inferred from homology"/>
<dbReference type="PANTHER" id="PTHR44154">
    <property type="entry name" value="QUINONE OXIDOREDUCTASE"/>
    <property type="match status" value="1"/>
</dbReference>
<name>A0ABS2KP85_9NOCA</name>
<dbReference type="SMART" id="SM00829">
    <property type="entry name" value="PKS_ER"/>
    <property type="match status" value="1"/>
</dbReference>
<dbReference type="InterPro" id="IPR051603">
    <property type="entry name" value="Zinc-ADH_QOR/CCCR"/>
</dbReference>
<keyword evidence="5" id="KW-1185">Reference proteome</keyword>
<dbReference type="Proteomes" id="UP000703038">
    <property type="component" value="Unassembled WGS sequence"/>
</dbReference>
<evidence type="ECO:0000259" key="3">
    <source>
        <dbReference type="SMART" id="SM00829"/>
    </source>
</evidence>
<gene>
    <name evidence="4" type="ORF">JOE42_000431</name>
</gene>
<organism evidence="4 5">
    <name type="scientific">Rhodococcoides corynebacterioides</name>
    <dbReference type="NCBI Taxonomy" id="53972"/>
    <lineage>
        <taxon>Bacteria</taxon>
        <taxon>Bacillati</taxon>
        <taxon>Actinomycetota</taxon>
        <taxon>Actinomycetes</taxon>
        <taxon>Mycobacteriales</taxon>
        <taxon>Nocardiaceae</taxon>
        <taxon>Rhodococcoides</taxon>
    </lineage>
</organism>
<dbReference type="InterPro" id="IPR014182">
    <property type="entry name" value="ADH_Zn_typ-1"/>
</dbReference>
<dbReference type="NCBIfam" id="TIGR02817">
    <property type="entry name" value="adh_fam_1"/>
    <property type="match status" value="1"/>
</dbReference>
<dbReference type="Pfam" id="PF08240">
    <property type="entry name" value="ADH_N"/>
    <property type="match status" value="1"/>
</dbReference>
<keyword evidence="2" id="KW-0479">Metal-binding</keyword>